<dbReference type="Proteomes" id="UP000608530">
    <property type="component" value="Unassembled WGS sequence"/>
</dbReference>
<dbReference type="PANTHER" id="PTHR22789:SF0">
    <property type="entry name" value="3-OXO-TETRONATE 4-PHOSPHATE DECARBOXYLASE-RELATED"/>
    <property type="match status" value="1"/>
</dbReference>
<feature type="domain" description="Class II aldolase/adducin N-terminal" evidence="3">
    <location>
        <begin position="7"/>
        <end position="180"/>
    </location>
</feature>
<evidence type="ECO:0000259" key="3">
    <source>
        <dbReference type="SMART" id="SM01007"/>
    </source>
</evidence>
<dbReference type="SUPFAM" id="SSF53639">
    <property type="entry name" value="AraD/HMP-PK domain-like"/>
    <property type="match status" value="1"/>
</dbReference>
<accession>A0A934Q935</accession>
<keyword evidence="2" id="KW-0456">Lyase</keyword>
<evidence type="ECO:0000256" key="1">
    <source>
        <dbReference type="ARBA" id="ARBA00022723"/>
    </source>
</evidence>
<comment type="caution">
    <text evidence="4">The sequence shown here is derived from an EMBL/GenBank/DDBJ whole genome shotgun (WGS) entry which is preliminary data.</text>
</comment>
<sequence>MPAADRDRLIRAANIVADAGLSDAFGHLSIRVASEELEITPPLPLRSLTAATGLVALPLTGDELPDGAPREAWIHRAIASARPEAGAIVRAQPPAVAAMAASGLPLRPLHGHGAFLGDPVPVHDDSRLIRDAESAEAVARTLGSGSAIVLRGNGAVTVAETPEQAVALMWVLERSAEINLRAHSVGNAPIVLSAEEQAWWADRAAELLPRIYRYLEGARAA</sequence>
<dbReference type="Pfam" id="PF00596">
    <property type="entry name" value="Aldolase_II"/>
    <property type="match status" value="1"/>
</dbReference>
<dbReference type="RefSeq" id="WP_200115042.1">
    <property type="nucleotide sequence ID" value="NZ_JAEHOH010000009.1"/>
</dbReference>
<keyword evidence="1" id="KW-0479">Metal-binding</keyword>
<evidence type="ECO:0000313" key="4">
    <source>
        <dbReference type="EMBL" id="MBK0418899.1"/>
    </source>
</evidence>
<organism evidence="4 5">
    <name type="scientific">Leucobacter chromiisoli</name>
    <dbReference type="NCBI Taxonomy" id="2796471"/>
    <lineage>
        <taxon>Bacteria</taxon>
        <taxon>Bacillati</taxon>
        <taxon>Actinomycetota</taxon>
        <taxon>Actinomycetes</taxon>
        <taxon>Micrococcales</taxon>
        <taxon>Microbacteriaceae</taxon>
        <taxon>Leucobacter</taxon>
    </lineage>
</organism>
<dbReference type="GO" id="GO:0019323">
    <property type="term" value="P:pentose catabolic process"/>
    <property type="evidence" value="ECO:0007669"/>
    <property type="project" value="TreeGrafter"/>
</dbReference>
<reference evidence="4" key="1">
    <citation type="submission" date="2020-12" db="EMBL/GenBank/DDBJ databases">
        <title>Leucobacter sp. CAS1, isolated from Chromium sludge.</title>
        <authorList>
            <person name="Xu Z."/>
        </authorList>
    </citation>
    <scope>NUCLEOTIDE SEQUENCE</scope>
    <source>
        <strain evidence="4">CSA1</strain>
    </source>
</reference>
<evidence type="ECO:0000313" key="5">
    <source>
        <dbReference type="Proteomes" id="UP000608530"/>
    </source>
</evidence>
<proteinExistence type="predicted"/>
<protein>
    <submittedName>
        <fullName evidence="4">Class II aldolase/adducin family protein</fullName>
    </submittedName>
</protein>
<dbReference type="InterPro" id="IPR001303">
    <property type="entry name" value="Aldolase_II/adducin_N"/>
</dbReference>
<gene>
    <name evidence="4" type="ORF">JD276_07615</name>
</gene>
<dbReference type="SMART" id="SM01007">
    <property type="entry name" value="Aldolase_II"/>
    <property type="match status" value="1"/>
</dbReference>
<dbReference type="GO" id="GO:0046872">
    <property type="term" value="F:metal ion binding"/>
    <property type="evidence" value="ECO:0007669"/>
    <property type="project" value="UniProtKB-KW"/>
</dbReference>
<dbReference type="InterPro" id="IPR036409">
    <property type="entry name" value="Aldolase_II/adducin_N_sf"/>
</dbReference>
<dbReference type="GO" id="GO:0016832">
    <property type="term" value="F:aldehyde-lyase activity"/>
    <property type="evidence" value="ECO:0007669"/>
    <property type="project" value="TreeGrafter"/>
</dbReference>
<dbReference type="PANTHER" id="PTHR22789">
    <property type="entry name" value="FUCULOSE PHOSPHATE ALDOLASE"/>
    <property type="match status" value="1"/>
</dbReference>
<dbReference type="Gene3D" id="3.40.225.10">
    <property type="entry name" value="Class II aldolase/adducin N-terminal domain"/>
    <property type="match status" value="1"/>
</dbReference>
<dbReference type="EMBL" id="JAEHOH010000009">
    <property type="protein sequence ID" value="MBK0418899.1"/>
    <property type="molecule type" value="Genomic_DNA"/>
</dbReference>
<keyword evidence="5" id="KW-1185">Reference proteome</keyword>
<dbReference type="InterPro" id="IPR050197">
    <property type="entry name" value="Aldolase_class_II_sugar_metab"/>
</dbReference>
<name>A0A934Q935_9MICO</name>
<dbReference type="AlphaFoldDB" id="A0A934Q935"/>
<evidence type="ECO:0000256" key="2">
    <source>
        <dbReference type="ARBA" id="ARBA00023239"/>
    </source>
</evidence>
<dbReference type="GO" id="GO:0005829">
    <property type="term" value="C:cytosol"/>
    <property type="evidence" value="ECO:0007669"/>
    <property type="project" value="TreeGrafter"/>
</dbReference>